<evidence type="ECO:0000313" key="1">
    <source>
        <dbReference type="EMBL" id="BCO08829.1"/>
    </source>
</evidence>
<dbReference type="Pfam" id="PF02810">
    <property type="entry name" value="SEC-C"/>
    <property type="match status" value="1"/>
</dbReference>
<proteinExistence type="predicted"/>
<dbReference type="KEGG" id="ddu:GF1_12050"/>
<keyword evidence="2" id="KW-1185">Reference proteome</keyword>
<sequence>MAKIGRNDPCPCGSGSKYKKCCLPKAQVGQPVTPMEQARVSLMGQIEKIQRAAAAGKEKVFEVGVFVFFSKRDGDAWLLEITDSDAVQVAEAGKPLDTPIDENPETIEINWSHTFAIRDKKFYLTSYEDKSEALLPGVPTQQVRAAIRRIRKRYPEELLNQVHIPQENTETADS</sequence>
<dbReference type="EMBL" id="AP024233">
    <property type="protein sequence ID" value="BCO08829.1"/>
    <property type="molecule type" value="Genomic_DNA"/>
</dbReference>
<dbReference type="AlphaFoldDB" id="A0A915U0Q3"/>
<name>A0A915U0Q3_9BACT</name>
<dbReference type="Gene3D" id="3.10.450.50">
    <property type="match status" value="1"/>
</dbReference>
<evidence type="ECO:0008006" key="3">
    <source>
        <dbReference type="Google" id="ProtNLM"/>
    </source>
</evidence>
<accession>A0A915U0Q3</accession>
<dbReference type="InterPro" id="IPR004027">
    <property type="entry name" value="SEC_C_motif"/>
</dbReference>
<evidence type="ECO:0000313" key="2">
    <source>
        <dbReference type="Proteomes" id="UP001063350"/>
    </source>
</evidence>
<gene>
    <name evidence="1" type="ORF">GF1_12050</name>
</gene>
<dbReference type="SUPFAM" id="SSF103642">
    <property type="entry name" value="Sec-C motif"/>
    <property type="match status" value="1"/>
</dbReference>
<dbReference type="RefSeq" id="WP_267928727.1">
    <property type="nucleotide sequence ID" value="NZ_AP024233.1"/>
</dbReference>
<reference evidence="1" key="1">
    <citation type="submission" date="2020-12" db="EMBL/GenBank/DDBJ databases">
        <title>Desulfobium dissulfuricans gen. nov., sp. nov., a novel mesophilic, sulfate-reducing bacterium isolated from a deep-sea hydrothermal vent.</title>
        <authorList>
            <person name="Hashimoto Y."/>
            <person name="Tame A."/>
            <person name="Sawayama S."/>
            <person name="Miyazaki J."/>
            <person name="Takai K."/>
            <person name="Nakagawa S."/>
        </authorList>
    </citation>
    <scope>NUCLEOTIDE SEQUENCE</scope>
    <source>
        <strain evidence="1">GF1</strain>
    </source>
</reference>
<protein>
    <recommendedName>
        <fullName evidence="3">SEC-C motif domain protein</fullName>
    </recommendedName>
</protein>
<organism evidence="1 2">
    <name type="scientific">Desulfolithobacter dissulfuricans</name>
    <dbReference type="NCBI Taxonomy" id="2795293"/>
    <lineage>
        <taxon>Bacteria</taxon>
        <taxon>Pseudomonadati</taxon>
        <taxon>Thermodesulfobacteriota</taxon>
        <taxon>Desulfobulbia</taxon>
        <taxon>Desulfobulbales</taxon>
        <taxon>Desulfobulbaceae</taxon>
        <taxon>Desulfolithobacter</taxon>
    </lineage>
</organism>
<dbReference type="Proteomes" id="UP001063350">
    <property type="component" value="Chromosome"/>
</dbReference>